<keyword evidence="12" id="KW-1185">Reference proteome</keyword>
<evidence type="ECO:0000256" key="4">
    <source>
        <dbReference type="ARBA" id="ARBA00022692"/>
    </source>
</evidence>
<evidence type="ECO:0000256" key="9">
    <source>
        <dbReference type="RuleBase" id="RU363032"/>
    </source>
</evidence>
<feature type="transmembrane region" description="Helical" evidence="9">
    <location>
        <begin position="77"/>
        <end position="99"/>
    </location>
</feature>
<evidence type="ECO:0000313" key="12">
    <source>
        <dbReference type="Proteomes" id="UP000237655"/>
    </source>
</evidence>
<dbReference type="PANTHER" id="PTHR43386">
    <property type="entry name" value="OLIGOPEPTIDE TRANSPORT SYSTEM PERMEASE PROTEIN APPC"/>
    <property type="match status" value="1"/>
</dbReference>
<dbReference type="GO" id="GO:0005886">
    <property type="term" value="C:plasma membrane"/>
    <property type="evidence" value="ECO:0007669"/>
    <property type="project" value="UniProtKB-SubCell"/>
</dbReference>
<dbReference type="InterPro" id="IPR050366">
    <property type="entry name" value="BP-dependent_transpt_permease"/>
</dbReference>
<dbReference type="RefSeq" id="WP_106472534.1">
    <property type="nucleotide sequence ID" value="NZ_CP027665.1"/>
</dbReference>
<keyword evidence="5" id="KW-0571">Peptide transport</keyword>
<dbReference type="PROSITE" id="PS50928">
    <property type="entry name" value="ABC_TM1"/>
    <property type="match status" value="1"/>
</dbReference>
<dbReference type="KEGG" id="thas:C6Y53_11235"/>
<dbReference type="GO" id="GO:0015833">
    <property type="term" value="P:peptide transport"/>
    <property type="evidence" value="ECO:0007669"/>
    <property type="project" value="UniProtKB-KW"/>
</dbReference>
<dbReference type="Proteomes" id="UP000237655">
    <property type="component" value="Chromosome"/>
</dbReference>
<evidence type="ECO:0000256" key="8">
    <source>
        <dbReference type="ARBA" id="ARBA00023136"/>
    </source>
</evidence>
<evidence type="ECO:0000256" key="2">
    <source>
        <dbReference type="ARBA" id="ARBA00022448"/>
    </source>
</evidence>
<dbReference type="SUPFAM" id="SSF161098">
    <property type="entry name" value="MetI-like"/>
    <property type="match status" value="1"/>
</dbReference>
<accession>A0A2S0MQP9</accession>
<gene>
    <name evidence="11" type="ORF">C6Y53_11235</name>
</gene>
<evidence type="ECO:0000256" key="3">
    <source>
        <dbReference type="ARBA" id="ARBA00022475"/>
    </source>
</evidence>
<evidence type="ECO:0000256" key="7">
    <source>
        <dbReference type="ARBA" id="ARBA00022989"/>
    </source>
</evidence>
<sequence>MTAAARTIFRSDLLARVALVLALVLLVFALVPGLIAPYDPIILDVSNRLKPPSPAHPFGTDEAGRDIFSRVIHGTRYSLGVAFAIVISAAVFGTVYGVISGMAARWLDNLMMRIVDLFFGFPALVLALAISTAIGRGLDSVTLALALMWWPGFARLVRGEVLRLRHEPHVEAARALGLSTPTIMLRHIVPFVMSAVNVRATTDIGYALVAVTALSFLGLGATSPTPEWGLLIRDSRPYFGAAWWYLVFPGGIVMLAATVFSLLGDALDAHRGA</sequence>
<evidence type="ECO:0000256" key="6">
    <source>
        <dbReference type="ARBA" id="ARBA00022927"/>
    </source>
</evidence>
<dbReference type="GO" id="GO:0055085">
    <property type="term" value="P:transmembrane transport"/>
    <property type="evidence" value="ECO:0007669"/>
    <property type="project" value="InterPro"/>
</dbReference>
<organism evidence="11 12">
    <name type="scientific">Pukyongiella litopenaei</name>
    <dbReference type="NCBI Taxonomy" id="2605946"/>
    <lineage>
        <taxon>Bacteria</taxon>
        <taxon>Pseudomonadati</taxon>
        <taxon>Pseudomonadota</taxon>
        <taxon>Alphaproteobacteria</taxon>
        <taxon>Rhodobacterales</taxon>
        <taxon>Paracoccaceae</taxon>
        <taxon>Pukyongiella</taxon>
    </lineage>
</organism>
<dbReference type="EMBL" id="CP027665">
    <property type="protein sequence ID" value="AVO38220.1"/>
    <property type="molecule type" value="Genomic_DNA"/>
</dbReference>
<feature type="transmembrane region" description="Helical" evidence="9">
    <location>
        <begin position="13"/>
        <end position="35"/>
    </location>
</feature>
<keyword evidence="4 9" id="KW-0812">Transmembrane</keyword>
<keyword evidence="6" id="KW-0653">Protein transport</keyword>
<evidence type="ECO:0000256" key="5">
    <source>
        <dbReference type="ARBA" id="ARBA00022856"/>
    </source>
</evidence>
<keyword evidence="7 9" id="KW-1133">Transmembrane helix</keyword>
<comment type="subcellular location">
    <subcellularLocation>
        <location evidence="1 9">Cell membrane</location>
        <topology evidence="1 9">Multi-pass membrane protein</topology>
    </subcellularLocation>
</comment>
<keyword evidence="8 9" id="KW-0472">Membrane</keyword>
<name>A0A2S0MQP9_9RHOB</name>
<dbReference type="InterPro" id="IPR025966">
    <property type="entry name" value="OppC_N"/>
</dbReference>
<evidence type="ECO:0000313" key="11">
    <source>
        <dbReference type="EMBL" id="AVO38220.1"/>
    </source>
</evidence>
<dbReference type="CDD" id="cd06261">
    <property type="entry name" value="TM_PBP2"/>
    <property type="match status" value="1"/>
</dbReference>
<comment type="similarity">
    <text evidence="9">Belongs to the binding-protein-dependent transport system permease family.</text>
</comment>
<dbReference type="Pfam" id="PF12911">
    <property type="entry name" value="OppC_N"/>
    <property type="match status" value="1"/>
</dbReference>
<dbReference type="AlphaFoldDB" id="A0A2S0MQP9"/>
<protein>
    <submittedName>
        <fullName evidence="11">ABC transporter permease</fullName>
    </submittedName>
</protein>
<evidence type="ECO:0000256" key="1">
    <source>
        <dbReference type="ARBA" id="ARBA00004651"/>
    </source>
</evidence>
<dbReference type="PANTHER" id="PTHR43386:SF1">
    <property type="entry name" value="D,D-DIPEPTIDE TRANSPORT SYSTEM PERMEASE PROTEIN DDPC-RELATED"/>
    <property type="match status" value="1"/>
</dbReference>
<dbReference type="InterPro" id="IPR000515">
    <property type="entry name" value="MetI-like"/>
</dbReference>
<dbReference type="GO" id="GO:0015031">
    <property type="term" value="P:protein transport"/>
    <property type="evidence" value="ECO:0007669"/>
    <property type="project" value="UniProtKB-KW"/>
</dbReference>
<feature type="transmembrane region" description="Helical" evidence="9">
    <location>
        <begin position="204"/>
        <end position="222"/>
    </location>
</feature>
<keyword evidence="3" id="KW-1003">Cell membrane</keyword>
<feature type="transmembrane region" description="Helical" evidence="9">
    <location>
        <begin position="140"/>
        <end position="157"/>
    </location>
</feature>
<dbReference type="InterPro" id="IPR035906">
    <property type="entry name" value="MetI-like_sf"/>
</dbReference>
<reference evidence="12" key="1">
    <citation type="submission" date="2018-03" db="EMBL/GenBank/DDBJ databases">
        <title>Genomic analysis of the strain SH-1 isolated from shrimp intestine.</title>
        <authorList>
            <person name="Kim Y.-S."/>
            <person name="Kim S.-E."/>
            <person name="Kim K.-H."/>
        </authorList>
    </citation>
    <scope>NUCLEOTIDE SEQUENCE [LARGE SCALE GENOMIC DNA]</scope>
    <source>
        <strain evidence="12">SH-1</strain>
    </source>
</reference>
<feature type="transmembrane region" description="Helical" evidence="9">
    <location>
        <begin position="111"/>
        <end position="134"/>
    </location>
</feature>
<proteinExistence type="inferred from homology"/>
<dbReference type="Pfam" id="PF00528">
    <property type="entry name" value="BPD_transp_1"/>
    <property type="match status" value="1"/>
</dbReference>
<keyword evidence="2 9" id="KW-0813">Transport</keyword>
<dbReference type="Gene3D" id="1.10.3720.10">
    <property type="entry name" value="MetI-like"/>
    <property type="match status" value="1"/>
</dbReference>
<evidence type="ECO:0000259" key="10">
    <source>
        <dbReference type="PROSITE" id="PS50928"/>
    </source>
</evidence>
<feature type="domain" description="ABC transmembrane type-1" evidence="10">
    <location>
        <begin position="79"/>
        <end position="264"/>
    </location>
</feature>
<feature type="transmembrane region" description="Helical" evidence="9">
    <location>
        <begin position="242"/>
        <end position="263"/>
    </location>
</feature>